<evidence type="ECO:0000313" key="1">
    <source>
        <dbReference type="EMBL" id="KAF9977989.1"/>
    </source>
</evidence>
<gene>
    <name evidence="1" type="ORF">BGZ65_007171</name>
</gene>
<dbReference type="EMBL" id="JAAAHW010004151">
    <property type="protein sequence ID" value="KAF9977989.1"/>
    <property type="molecule type" value="Genomic_DNA"/>
</dbReference>
<dbReference type="AlphaFoldDB" id="A0A9P6JGZ4"/>
<accession>A0A9P6JGZ4</accession>
<keyword evidence="2" id="KW-1185">Reference proteome</keyword>
<dbReference type="Proteomes" id="UP000749646">
    <property type="component" value="Unassembled WGS sequence"/>
</dbReference>
<comment type="caution">
    <text evidence="1">The sequence shown here is derived from an EMBL/GenBank/DDBJ whole genome shotgun (WGS) entry which is preliminary data.</text>
</comment>
<feature type="non-terminal residue" evidence="1">
    <location>
        <position position="60"/>
    </location>
</feature>
<reference evidence="1" key="1">
    <citation type="journal article" date="2020" name="Fungal Divers.">
        <title>Resolving the Mortierellaceae phylogeny through synthesis of multi-gene phylogenetics and phylogenomics.</title>
        <authorList>
            <person name="Vandepol N."/>
            <person name="Liber J."/>
            <person name="Desiro A."/>
            <person name="Na H."/>
            <person name="Kennedy M."/>
            <person name="Barry K."/>
            <person name="Grigoriev I.V."/>
            <person name="Miller A.N."/>
            <person name="O'Donnell K."/>
            <person name="Stajich J.E."/>
            <person name="Bonito G."/>
        </authorList>
    </citation>
    <scope>NUCLEOTIDE SEQUENCE</scope>
    <source>
        <strain evidence="1">MES-2147</strain>
    </source>
</reference>
<evidence type="ECO:0000313" key="2">
    <source>
        <dbReference type="Proteomes" id="UP000749646"/>
    </source>
</evidence>
<organism evidence="1 2">
    <name type="scientific">Modicella reniformis</name>
    <dbReference type="NCBI Taxonomy" id="1440133"/>
    <lineage>
        <taxon>Eukaryota</taxon>
        <taxon>Fungi</taxon>
        <taxon>Fungi incertae sedis</taxon>
        <taxon>Mucoromycota</taxon>
        <taxon>Mortierellomycotina</taxon>
        <taxon>Mortierellomycetes</taxon>
        <taxon>Mortierellales</taxon>
        <taxon>Mortierellaceae</taxon>
        <taxon>Modicella</taxon>
    </lineage>
</organism>
<proteinExistence type="predicted"/>
<sequence>MLCRINDYDTVTYEDSTPAPPCQRISEIEKRANTSSQLTAMTAKAGNIHGDEVIVTTTAS</sequence>
<protein>
    <submittedName>
        <fullName evidence="1">Uncharacterized protein</fullName>
    </submittedName>
</protein>
<dbReference type="OrthoDB" id="1931567at2759"/>
<name>A0A9P6JGZ4_9FUNG</name>